<dbReference type="PANTHER" id="PTHR43301">
    <property type="entry name" value="ARABINAN ENDO-1,5-ALPHA-L-ARABINOSIDASE"/>
    <property type="match status" value="1"/>
</dbReference>
<dbReference type="OrthoDB" id="9801455at2"/>
<keyword evidence="3 7" id="KW-0378">Hydrolase</keyword>
<name>A0A561PTL2_9BACT</name>
<evidence type="ECO:0000256" key="4">
    <source>
        <dbReference type="ARBA" id="ARBA00023295"/>
    </source>
</evidence>
<dbReference type="RefSeq" id="WP_145669046.1">
    <property type="nucleotide sequence ID" value="NZ_VIWO01000003.1"/>
</dbReference>
<keyword evidence="8" id="KW-1185">Reference proteome</keyword>
<comment type="similarity">
    <text evidence="2">Belongs to the glycosyl hydrolase 43 family.</text>
</comment>
<gene>
    <name evidence="7" type="ORF">FHW36_103230</name>
</gene>
<keyword evidence="4" id="KW-0326">Glycosidase</keyword>
<feature type="chain" id="PRO_5022079030" evidence="6">
    <location>
        <begin position="19"/>
        <end position="164"/>
    </location>
</feature>
<evidence type="ECO:0000256" key="2">
    <source>
        <dbReference type="ARBA" id="ARBA00009865"/>
    </source>
</evidence>
<protein>
    <submittedName>
        <fullName evidence="7">Glycosyl hydrolase family 43</fullName>
    </submittedName>
</protein>
<reference evidence="7 8" key="1">
    <citation type="submission" date="2019-06" db="EMBL/GenBank/DDBJ databases">
        <title>Sorghum-associated microbial communities from plants grown in Nebraska, USA.</title>
        <authorList>
            <person name="Schachtman D."/>
        </authorList>
    </citation>
    <scope>NUCLEOTIDE SEQUENCE [LARGE SCALE GENOMIC DNA]</scope>
    <source>
        <strain evidence="7 8">1209</strain>
    </source>
</reference>
<dbReference type="InterPro" id="IPR006710">
    <property type="entry name" value="Glyco_hydro_43"/>
</dbReference>
<evidence type="ECO:0000256" key="5">
    <source>
        <dbReference type="PIRSR" id="PIRSR606710-2"/>
    </source>
</evidence>
<evidence type="ECO:0000256" key="1">
    <source>
        <dbReference type="ARBA" id="ARBA00004834"/>
    </source>
</evidence>
<dbReference type="EMBL" id="VIWO01000003">
    <property type="protein sequence ID" value="TWF41426.1"/>
    <property type="molecule type" value="Genomic_DNA"/>
</dbReference>
<evidence type="ECO:0000313" key="7">
    <source>
        <dbReference type="EMBL" id="TWF41426.1"/>
    </source>
</evidence>
<dbReference type="InterPro" id="IPR050727">
    <property type="entry name" value="GH43_arabinanases"/>
</dbReference>
<comment type="caution">
    <text evidence="7">The sequence shown here is derived from an EMBL/GenBank/DDBJ whole genome shotgun (WGS) entry which is preliminary data.</text>
</comment>
<organism evidence="7 8">
    <name type="scientific">Chitinophaga polysaccharea</name>
    <dbReference type="NCBI Taxonomy" id="1293035"/>
    <lineage>
        <taxon>Bacteria</taxon>
        <taxon>Pseudomonadati</taxon>
        <taxon>Bacteroidota</taxon>
        <taxon>Chitinophagia</taxon>
        <taxon>Chitinophagales</taxon>
        <taxon>Chitinophagaceae</taxon>
        <taxon>Chitinophaga</taxon>
    </lineage>
</organism>
<keyword evidence="6" id="KW-0732">Signal</keyword>
<dbReference type="GO" id="GO:0004553">
    <property type="term" value="F:hydrolase activity, hydrolyzing O-glycosyl compounds"/>
    <property type="evidence" value="ECO:0007669"/>
    <property type="project" value="InterPro"/>
</dbReference>
<proteinExistence type="inferred from homology"/>
<dbReference type="Pfam" id="PF04616">
    <property type="entry name" value="Glyco_hydro_43"/>
    <property type="match status" value="1"/>
</dbReference>
<evidence type="ECO:0000256" key="6">
    <source>
        <dbReference type="SAM" id="SignalP"/>
    </source>
</evidence>
<evidence type="ECO:0000313" key="8">
    <source>
        <dbReference type="Proteomes" id="UP000320811"/>
    </source>
</evidence>
<dbReference type="Gene3D" id="2.115.10.20">
    <property type="entry name" value="Glycosyl hydrolase domain, family 43"/>
    <property type="match status" value="1"/>
</dbReference>
<dbReference type="PANTHER" id="PTHR43301:SF3">
    <property type="entry name" value="ARABINAN ENDO-1,5-ALPHA-L-ARABINOSIDASE A-RELATED"/>
    <property type="match status" value="1"/>
</dbReference>
<dbReference type="GO" id="GO:0005975">
    <property type="term" value="P:carbohydrate metabolic process"/>
    <property type="evidence" value="ECO:0007669"/>
    <property type="project" value="InterPro"/>
</dbReference>
<dbReference type="InterPro" id="IPR023296">
    <property type="entry name" value="Glyco_hydro_beta-prop_sf"/>
</dbReference>
<feature type="signal peptide" evidence="6">
    <location>
        <begin position="1"/>
        <end position="18"/>
    </location>
</feature>
<feature type="site" description="Important for catalytic activity, responsible for pKa modulation of the active site Glu and correct orientation of both the proton donor and substrate" evidence="5">
    <location>
        <position position="143"/>
    </location>
</feature>
<dbReference type="Proteomes" id="UP000320811">
    <property type="component" value="Unassembled WGS sequence"/>
</dbReference>
<dbReference type="SUPFAM" id="SSF75005">
    <property type="entry name" value="Arabinanase/levansucrase/invertase"/>
    <property type="match status" value="1"/>
</dbReference>
<sequence length="164" mass="18479">MNKALIIGFLFLFTVSQAQYVHDPVIIRQDSTWYLFCRGNGITVYRSAELNNWQLQPPVFDSVPGWTVAAIPSFKGHLWAPDISYYKGWYYLYYAVSTFGKNRSAIGVAVNKTLNRASPDYKWIDKGMVVQSVPGRDAWNAIDPDFILDGAGVPWLSLGSFWGG</sequence>
<dbReference type="AlphaFoldDB" id="A0A561PTL2"/>
<comment type="pathway">
    <text evidence="1">Glycan metabolism; L-arabinan degradation.</text>
</comment>
<evidence type="ECO:0000256" key="3">
    <source>
        <dbReference type="ARBA" id="ARBA00022801"/>
    </source>
</evidence>
<accession>A0A561PTL2</accession>